<protein>
    <recommendedName>
        <fullName evidence="8">Myb-like domain-containing protein</fullName>
    </recommendedName>
</protein>
<dbReference type="Pfam" id="PF13837">
    <property type="entry name" value="Myb_DNA-bind_4"/>
    <property type="match status" value="2"/>
</dbReference>
<feature type="compositionally biased region" description="Low complexity" evidence="7">
    <location>
        <begin position="259"/>
        <end position="293"/>
    </location>
</feature>
<dbReference type="FunFam" id="1.10.10.60:FF:000061">
    <property type="entry name" value="Trihelix transcription factor GT-2"/>
    <property type="match status" value="1"/>
</dbReference>
<comment type="subcellular location">
    <subcellularLocation>
        <location evidence="1">Nucleus</location>
    </subcellularLocation>
</comment>
<reference evidence="9 10" key="1">
    <citation type="submission" date="2024-04" db="EMBL/GenBank/DDBJ databases">
        <authorList>
            <person name="Fracassetti M."/>
        </authorList>
    </citation>
    <scope>NUCLEOTIDE SEQUENCE [LARGE SCALE GENOMIC DNA]</scope>
</reference>
<feature type="compositionally biased region" description="Basic residues" evidence="7">
    <location>
        <begin position="249"/>
        <end position="258"/>
    </location>
</feature>
<evidence type="ECO:0000256" key="2">
    <source>
        <dbReference type="ARBA" id="ARBA00022737"/>
    </source>
</evidence>
<evidence type="ECO:0000256" key="3">
    <source>
        <dbReference type="ARBA" id="ARBA00023015"/>
    </source>
</evidence>
<keyword evidence="2" id="KW-0677">Repeat</keyword>
<dbReference type="CDD" id="cd12203">
    <property type="entry name" value="GT1"/>
    <property type="match status" value="2"/>
</dbReference>
<dbReference type="GO" id="GO:0005634">
    <property type="term" value="C:nucleus"/>
    <property type="evidence" value="ECO:0007669"/>
    <property type="project" value="UniProtKB-SubCell"/>
</dbReference>
<feature type="compositionally biased region" description="Gly residues" evidence="7">
    <location>
        <begin position="619"/>
        <end position="629"/>
    </location>
</feature>
<feature type="compositionally biased region" description="Low complexity" evidence="7">
    <location>
        <begin position="13"/>
        <end position="33"/>
    </location>
</feature>
<organism evidence="9 10">
    <name type="scientific">Linum trigynum</name>
    <dbReference type="NCBI Taxonomy" id="586398"/>
    <lineage>
        <taxon>Eukaryota</taxon>
        <taxon>Viridiplantae</taxon>
        <taxon>Streptophyta</taxon>
        <taxon>Embryophyta</taxon>
        <taxon>Tracheophyta</taxon>
        <taxon>Spermatophyta</taxon>
        <taxon>Magnoliopsida</taxon>
        <taxon>eudicotyledons</taxon>
        <taxon>Gunneridae</taxon>
        <taxon>Pentapetalae</taxon>
        <taxon>rosids</taxon>
        <taxon>fabids</taxon>
        <taxon>Malpighiales</taxon>
        <taxon>Linaceae</taxon>
        <taxon>Linum</taxon>
    </lineage>
</organism>
<dbReference type="AlphaFoldDB" id="A0AAV2D1F7"/>
<feature type="region of interest" description="Disordered" evidence="7">
    <location>
        <begin position="583"/>
        <end position="642"/>
    </location>
</feature>
<dbReference type="Proteomes" id="UP001497516">
    <property type="component" value="Chromosome 10"/>
</dbReference>
<evidence type="ECO:0000256" key="1">
    <source>
        <dbReference type="ARBA" id="ARBA00004123"/>
    </source>
</evidence>
<keyword evidence="10" id="KW-1185">Reference proteome</keyword>
<dbReference type="EMBL" id="OZ034814">
    <property type="protein sequence ID" value="CAL1363064.1"/>
    <property type="molecule type" value="Genomic_DNA"/>
</dbReference>
<name>A0AAV2D1F7_9ROSI</name>
<proteinExistence type="predicted"/>
<feature type="compositionally biased region" description="Basic and acidic residues" evidence="7">
    <location>
        <begin position="35"/>
        <end position="45"/>
    </location>
</feature>
<feature type="domain" description="Myb-like" evidence="8">
    <location>
        <begin position="429"/>
        <end position="493"/>
    </location>
</feature>
<accession>A0AAV2D1F7</accession>
<evidence type="ECO:0000256" key="7">
    <source>
        <dbReference type="SAM" id="MobiDB-lite"/>
    </source>
</evidence>
<dbReference type="FunFam" id="1.10.10.60:FF:000092">
    <property type="entry name" value="Trihelix transcription factor GT-2"/>
    <property type="match status" value="1"/>
</dbReference>
<evidence type="ECO:0000313" key="10">
    <source>
        <dbReference type="Proteomes" id="UP001497516"/>
    </source>
</evidence>
<keyword evidence="5" id="KW-0804">Transcription</keyword>
<sequence length="642" mass="70529">MAASSAAPPPPQLGAAEEAAAAAGRENGNSNSGEIDERSSNRGEEGDGGGGGGSGGGSYGGNRWPRPETIALLRIRSEMDSVFRDSTPKAPLWEQVSRKLAELGYHRSAKKCKEKFENVYKYHKRTKDGRTAKHDGKTYRFFEELEAFEGKQQLQSPAPATVAAPPPPLPPKPAPALITPALPNHNTIPHQIMPTVPSAHGNSTTTPLTSFNFTITPPSNLSPTAVTPAEPISSSQPLNPSPQSVFHPSYHHHHRQHHNNQAATATAHLFSSSTSSSTASDEDPAAAAGTTTTTRKRKRKWNDFFEKLTRDVIRKQEELQRKFLETVEKLDRERLTREDAWRVQELARINREHEVLVQERSTAAAKDAALLAFLQKMSGQQIPHLSLPPPPPLAAAPITAHATPQPAPTAQQQAMAPVVAVRRESSTNGAAASASRWPKVEINALIALRTRLDEKYQENGPKGPLWEEISTEMRKIGYNRSAKRCKEKWENINKYFKKVKESNKRRPENSKTCPYFEQLDALYREKSISTTTTTAKIGTVIMSSSPPPTDGCIAANPLRAVEPAAGMAQTQQQWQAHPVMSQQLNAHHDEEQEEGEEDDEEEEEDYEDLETEDDEEGVGVRGGDNGGGFQVVQNRPIAANEQ</sequence>
<dbReference type="InterPro" id="IPR001005">
    <property type="entry name" value="SANT/Myb"/>
</dbReference>
<keyword evidence="4" id="KW-0238">DNA-binding</keyword>
<feature type="compositionally biased region" description="Low complexity" evidence="7">
    <location>
        <begin position="231"/>
        <end position="244"/>
    </location>
</feature>
<feature type="compositionally biased region" description="Acidic residues" evidence="7">
    <location>
        <begin position="591"/>
        <end position="617"/>
    </location>
</feature>
<evidence type="ECO:0000256" key="5">
    <source>
        <dbReference type="ARBA" id="ARBA00023163"/>
    </source>
</evidence>
<dbReference type="PANTHER" id="PTHR21654:SF73">
    <property type="entry name" value="TRIHELIX TRANSCRIPTION FACTOR GT-2"/>
    <property type="match status" value="1"/>
</dbReference>
<evidence type="ECO:0000259" key="8">
    <source>
        <dbReference type="PROSITE" id="PS50090"/>
    </source>
</evidence>
<dbReference type="PANTHER" id="PTHR21654">
    <property type="entry name" value="FI21293P1"/>
    <property type="match status" value="1"/>
</dbReference>
<dbReference type="GO" id="GO:0003677">
    <property type="term" value="F:DNA binding"/>
    <property type="evidence" value="ECO:0007669"/>
    <property type="project" value="UniProtKB-KW"/>
</dbReference>
<dbReference type="Gene3D" id="1.10.10.60">
    <property type="entry name" value="Homeodomain-like"/>
    <property type="match status" value="2"/>
</dbReference>
<evidence type="ECO:0000313" key="9">
    <source>
        <dbReference type="EMBL" id="CAL1363064.1"/>
    </source>
</evidence>
<feature type="region of interest" description="Disordered" evidence="7">
    <location>
        <begin position="1"/>
        <end position="65"/>
    </location>
</feature>
<evidence type="ECO:0000256" key="4">
    <source>
        <dbReference type="ARBA" id="ARBA00023125"/>
    </source>
</evidence>
<evidence type="ECO:0000256" key="6">
    <source>
        <dbReference type="ARBA" id="ARBA00023242"/>
    </source>
</evidence>
<dbReference type="InterPro" id="IPR044822">
    <property type="entry name" value="Myb_DNA-bind_4"/>
</dbReference>
<dbReference type="GO" id="GO:0006355">
    <property type="term" value="P:regulation of DNA-templated transcription"/>
    <property type="evidence" value="ECO:0007669"/>
    <property type="project" value="UniProtKB-ARBA"/>
</dbReference>
<feature type="compositionally biased region" description="Gly residues" evidence="7">
    <location>
        <begin position="48"/>
        <end position="60"/>
    </location>
</feature>
<keyword evidence="3" id="KW-0805">Transcription regulation</keyword>
<dbReference type="PROSITE" id="PS50090">
    <property type="entry name" value="MYB_LIKE"/>
    <property type="match status" value="2"/>
</dbReference>
<feature type="domain" description="Myb-like" evidence="8">
    <location>
        <begin position="62"/>
        <end position="120"/>
    </location>
</feature>
<feature type="region of interest" description="Disordered" evidence="7">
    <location>
        <begin position="219"/>
        <end position="297"/>
    </location>
</feature>
<gene>
    <name evidence="9" type="ORF">LTRI10_LOCUS9753</name>
</gene>
<dbReference type="SMART" id="SM00717">
    <property type="entry name" value="SANT"/>
    <property type="match status" value="2"/>
</dbReference>
<keyword evidence="6" id="KW-0539">Nucleus</keyword>